<evidence type="ECO:0000256" key="1">
    <source>
        <dbReference type="SAM" id="MobiDB-lite"/>
    </source>
</evidence>
<name>A0A813EAV9_POLGL</name>
<proteinExistence type="predicted"/>
<dbReference type="AlphaFoldDB" id="A0A813EAV9"/>
<feature type="region of interest" description="Disordered" evidence="1">
    <location>
        <begin position="142"/>
        <end position="207"/>
    </location>
</feature>
<feature type="compositionally biased region" description="Polar residues" evidence="1">
    <location>
        <begin position="142"/>
        <end position="153"/>
    </location>
</feature>
<sequence length="207" mass="23620">MANVGSGKFEQIAAPLAGELLTSLEQEHSREVLALYEEQVRLREELRRVVDIMQREVLPRERQLHDMFEKLNDAFTTSTAQLRRRQDEMHSHAQQASQQHERARKHLMSPMEETENELTRIQSMLAHPPVTSSDLSPQLITQVNQQVAQSVHQGSGALRSSDPRSPTRGNNQPQRQQPQQQQQQQQPTRGMPMSPVYSSNGGAMSRR</sequence>
<dbReference type="Proteomes" id="UP000654075">
    <property type="component" value="Unassembled WGS sequence"/>
</dbReference>
<accession>A0A813EAV9</accession>
<dbReference type="EMBL" id="CAJNNV010007318">
    <property type="protein sequence ID" value="CAE8594747.1"/>
    <property type="molecule type" value="Genomic_DNA"/>
</dbReference>
<reference evidence="2" key="1">
    <citation type="submission" date="2021-02" db="EMBL/GenBank/DDBJ databases">
        <authorList>
            <person name="Dougan E. K."/>
            <person name="Rhodes N."/>
            <person name="Thang M."/>
            <person name="Chan C."/>
        </authorList>
    </citation>
    <scope>NUCLEOTIDE SEQUENCE</scope>
</reference>
<evidence type="ECO:0000313" key="2">
    <source>
        <dbReference type="EMBL" id="CAE8594747.1"/>
    </source>
</evidence>
<protein>
    <submittedName>
        <fullName evidence="2">Uncharacterized protein</fullName>
    </submittedName>
</protein>
<keyword evidence="3" id="KW-1185">Reference proteome</keyword>
<feature type="region of interest" description="Disordered" evidence="1">
    <location>
        <begin position="84"/>
        <end position="116"/>
    </location>
</feature>
<evidence type="ECO:0000313" key="3">
    <source>
        <dbReference type="Proteomes" id="UP000654075"/>
    </source>
</evidence>
<organism evidence="2 3">
    <name type="scientific">Polarella glacialis</name>
    <name type="common">Dinoflagellate</name>
    <dbReference type="NCBI Taxonomy" id="89957"/>
    <lineage>
        <taxon>Eukaryota</taxon>
        <taxon>Sar</taxon>
        <taxon>Alveolata</taxon>
        <taxon>Dinophyceae</taxon>
        <taxon>Suessiales</taxon>
        <taxon>Suessiaceae</taxon>
        <taxon>Polarella</taxon>
    </lineage>
</organism>
<feature type="compositionally biased region" description="Low complexity" evidence="1">
    <location>
        <begin position="172"/>
        <end position="187"/>
    </location>
</feature>
<feature type="compositionally biased region" description="Polar residues" evidence="1">
    <location>
        <begin position="196"/>
        <end position="207"/>
    </location>
</feature>
<dbReference type="OrthoDB" id="10428134at2759"/>
<gene>
    <name evidence="2" type="ORF">PGLA1383_LOCUS13272</name>
</gene>
<comment type="caution">
    <text evidence="2">The sequence shown here is derived from an EMBL/GenBank/DDBJ whole genome shotgun (WGS) entry which is preliminary data.</text>
</comment>